<comment type="function">
    <text evidence="8">Hydrolase that can remove 'Lys-48'-linked conjugated ubiquitin from proteins.</text>
</comment>
<accession>A0AAV6GRM4</accession>
<dbReference type="AlphaFoldDB" id="A0AAV6GRM4"/>
<evidence type="ECO:0000256" key="4">
    <source>
        <dbReference type="ARBA" id="ARBA00022786"/>
    </source>
</evidence>
<keyword evidence="4 8" id="KW-0833">Ubl conjugation pathway</keyword>
<dbReference type="InterPro" id="IPR025257">
    <property type="entry name" value="MINDY-3/4_CD"/>
</dbReference>
<dbReference type="PANTHER" id="PTHR12473:SF8">
    <property type="entry name" value="UBIQUITIN CARBOXYL-TERMINAL HYDROLASE MINDY-4-RELATED"/>
    <property type="match status" value="1"/>
</dbReference>
<comment type="function">
    <text evidence="7">Probable hydrolase that can remove 'Lys-48'-linked conjugated ubiquitin from proteins.</text>
</comment>
<evidence type="ECO:0000256" key="2">
    <source>
        <dbReference type="ARBA" id="ARBA00011074"/>
    </source>
</evidence>
<feature type="compositionally biased region" description="Polar residues" evidence="9">
    <location>
        <begin position="116"/>
        <end position="126"/>
    </location>
</feature>
<evidence type="ECO:0000256" key="7">
    <source>
        <dbReference type="ARBA" id="ARBA00037630"/>
    </source>
</evidence>
<keyword evidence="6 8" id="KW-0788">Thiol protease</keyword>
<evidence type="ECO:0000256" key="5">
    <source>
        <dbReference type="ARBA" id="ARBA00022801"/>
    </source>
</evidence>
<sequence length="730" mass="80942">MIRVGPSFSSNDVMGRRKMVEEVSASLVREYLSRKGLKKTIACMDEELPRSSSSINSREDLRRLLYLDNLYKKNKLQEFPFKTLLELIVWYRTEESGGTKRKQQSNDSQPPRAEKNLTNSVGSSVTMPKEASGTDDSITGFIQQKSNVSRLSKSETISSPPIGLTSYSKGAKSPVNTNSSLTEGASDRLSLSSTSETSSSSDGIDQSTEKQSLVSESLRSRSTRIQRGMMAGPVANSPLDGSKKRVTRKSAGPSPLSAKDGEMKEYNTWLSSMTHSATSDSVFPEKGIPAPPAYWERVEDLPSEGHSPARACGEFEKVHWDKPQSDIPKREVSPMASEVHMMTLDDIDDNEEELCGLARPTVNHCLPQHTFDSHPIDLPTATALKELLLGSPVSCFGEEWKCQSFVFSDKPSLKYGIIQKKGGPCGVLASVQACVLQKFLFEDTECDLPFRQLQPSQSKRTRCLALAIADILWRAGDRRKAIVAINSKRSHFTPVRHYRSDGVLEMITCNTVNSLEELRSFLEQHIFQFECGPFGCILLTVSAILSRSIEGLRSDMDVPTTTLIGAHGYCTQELVNLLLCGRAVSNVFNGEMTLESGNGMFTLLKGVSARSDIGLLSLFEHYNICKVGDYLKHPRHPIWVVCSESHFSVLFALNKNLTSDLVEKMTFDLYYYDGLANQQEQICLTVSTGTSKMTCGGDCVDSDLIPPLEHCIRTRWKNAVVDWNDTEPIL</sequence>
<feature type="compositionally biased region" description="Polar residues" evidence="9">
    <location>
        <begin position="134"/>
        <end position="159"/>
    </location>
</feature>
<keyword evidence="3 8" id="KW-0645">Protease</keyword>
<evidence type="ECO:0000313" key="12">
    <source>
        <dbReference type="Proteomes" id="UP000823561"/>
    </source>
</evidence>
<evidence type="ECO:0000256" key="1">
    <source>
        <dbReference type="ARBA" id="ARBA00000707"/>
    </source>
</evidence>
<evidence type="ECO:0000256" key="6">
    <source>
        <dbReference type="ARBA" id="ARBA00022807"/>
    </source>
</evidence>
<dbReference type="GO" id="GO:0071108">
    <property type="term" value="P:protein K48-linked deubiquitination"/>
    <property type="evidence" value="ECO:0007669"/>
    <property type="project" value="InterPro"/>
</dbReference>
<reference evidence="11" key="1">
    <citation type="submission" date="2020-10" db="EMBL/GenBank/DDBJ databases">
        <title>Chromosome-scale genome assembly of the Allis shad, Alosa alosa.</title>
        <authorList>
            <person name="Margot Z."/>
            <person name="Christophe K."/>
            <person name="Cabau C."/>
            <person name="Louis A."/>
            <person name="Berthelot C."/>
            <person name="Parey E."/>
            <person name="Roest Crollius H."/>
            <person name="Montfort J."/>
            <person name="Robinson-Rechavi M."/>
            <person name="Bucao C."/>
            <person name="Bouchez O."/>
            <person name="Gislard M."/>
            <person name="Lluch J."/>
            <person name="Milhes M."/>
            <person name="Lampietro C."/>
            <person name="Lopez Roques C."/>
            <person name="Donnadieu C."/>
            <person name="Braasch I."/>
            <person name="Desvignes T."/>
            <person name="Postlethwait J."/>
            <person name="Bobe J."/>
            <person name="Guiguen Y."/>
        </authorList>
    </citation>
    <scope>NUCLEOTIDE SEQUENCE</scope>
    <source>
        <strain evidence="11">M-15738</strain>
        <tissue evidence="11">Blood</tissue>
    </source>
</reference>
<dbReference type="Proteomes" id="UP000823561">
    <property type="component" value="Chromosome 9"/>
</dbReference>
<protein>
    <recommendedName>
        <fullName evidence="8">Ubiquitin carboxyl-terminal hydrolase MINDY</fullName>
        <ecNumber evidence="8">3.4.19.12</ecNumber>
    </recommendedName>
</protein>
<evidence type="ECO:0000256" key="9">
    <source>
        <dbReference type="SAM" id="MobiDB-lite"/>
    </source>
</evidence>
<evidence type="ECO:0000256" key="8">
    <source>
        <dbReference type="RuleBase" id="RU367088"/>
    </source>
</evidence>
<feature type="region of interest" description="Disordered" evidence="9">
    <location>
        <begin position="96"/>
        <end position="262"/>
    </location>
</feature>
<comment type="similarity">
    <text evidence="2 8">Belongs to the MINDY deubiquitinase family. FAM188 subfamily.</text>
</comment>
<feature type="compositionally biased region" description="Low complexity" evidence="9">
    <location>
        <begin position="187"/>
        <end position="202"/>
    </location>
</feature>
<dbReference type="InterPro" id="IPR039785">
    <property type="entry name" value="MINY3/4"/>
</dbReference>
<dbReference type="EC" id="3.4.19.12" evidence="8"/>
<dbReference type="InterPro" id="IPR059022">
    <property type="entry name" value="MINDY4_N"/>
</dbReference>
<feature type="domain" description="Deubiquitinating enzyme MINDY-3/4 conserved" evidence="10">
    <location>
        <begin position="385"/>
        <end position="725"/>
    </location>
</feature>
<dbReference type="Pfam" id="PF26038">
    <property type="entry name" value="Dimer_MINDY4_N"/>
    <property type="match status" value="1"/>
</dbReference>
<comment type="catalytic activity">
    <reaction evidence="1 8">
        <text>Thiol-dependent hydrolysis of ester, thioester, amide, peptide and isopeptide bonds formed by the C-terminal Gly of ubiquitin (a 76-residue protein attached to proteins as an intracellular targeting signal).</text>
        <dbReference type="EC" id="3.4.19.12"/>
    </reaction>
</comment>
<comment type="caution">
    <text evidence="11">The sequence shown here is derived from an EMBL/GenBank/DDBJ whole genome shotgun (WGS) entry which is preliminary data.</text>
</comment>
<dbReference type="GO" id="GO:0004843">
    <property type="term" value="F:cysteine-type deubiquitinase activity"/>
    <property type="evidence" value="ECO:0007669"/>
    <property type="project" value="UniProtKB-UniRule"/>
</dbReference>
<feature type="compositionally biased region" description="Polar residues" evidence="9">
    <location>
        <begin position="174"/>
        <end position="183"/>
    </location>
</feature>
<proteinExistence type="inferred from homology"/>
<keyword evidence="5 8" id="KW-0378">Hydrolase</keyword>
<keyword evidence="12" id="KW-1185">Reference proteome</keyword>
<evidence type="ECO:0000259" key="10">
    <source>
        <dbReference type="SMART" id="SM01174"/>
    </source>
</evidence>
<dbReference type="SMART" id="SM01174">
    <property type="entry name" value="DUF4205"/>
    <property type="match status" value="1"/>
</dbReference>
<feature type="compositionally biased region" description="Polar residues" evidence="9">
    <location>
        <begin position="203"/>
        <end position="217"/>
    </location>
</feature>
<dbReference type="PANTHER" id="PTHR12473">
    <property type="entry name" value="UBIQUITIN CARBOXYL-TERMINAL HYDROLASE MINDY-4-RELATED"/>
    <property type="match status" value="1"/>
</dbReference>
<organism evidence="11 12">
    <name type="scientific">Alosa alosa</name>
    <name type="common">allis shad</name>
    <dbReference type="NCBI Taxonomy" id="278164"/>
    <lineage>
        <taxon>Eukaryota</taxon>
        <taxon>Metazoa</taxon>
        <taxon>Chordata</taxon>
        <taxon>Craniata</taxon>
        <taxon>Vertebrata</taxon>
        <taxon>Euteleostomi</taxon>
        <taxon>Actinopterygii</taxon>
        <taxon>Neopterygii</taxon>
        <taxon>Teleostei</taxon>
        <taxon>Clupei</taxon>
        <taxon>Clupeiformes</taxon>
        <taxon>Clupeoidei</taxon>
        <taxon>Clupeidae</taxon>
        <taxon>Alosa</taxon>
    </lineage>
</organism>
<dbReference type="Pfam" id="PF13898">
    <property type="entry name" value="MINDY-3_4_CD"/>
    <property type="match status" value="1"/>
</dbReference>
<dbReference type="EMBL" id="JADWDJ010000009">
    <property type="protein sequence ID" value="KAG5276022.1"/>
    <property type="molecule type" value="Genomic_DNA"/>
</dbReference>
<evidence type="ECO:0000256" key="3">
    <source>
        <dbReference type="ARBA" id="ARBA00022670"/>
    </source>
</evidence>
<dbReference type="GO" id="GO:1990380">
    <property type="term" value="F:K48-linked deubiquitinase activity"/>
    <property type="evidence" value="ECO:0007669"/>
    <property type="project" value="UniProtKB-UniRule"/>
</dbReference>
<dbReference type="GO" id="GO:0006508">
    <property type="term" value="P:proteolysis"/>
    <property type="evidence" value="ECO:0007669"/>
    <property type="project" value="UniProtKB-KW"/>
</dbReference>
<name>A0AAV6GRM4_9TELE</name>
<gene>
    <name evidence="11" type="ORF">AALO_G00127060</name>
</gene>
<evidence type="ECO:0000313" key="11">
    <source>
        <dbReference type="EMBL" id="KAG5276022.1"/>
    </source>
</evidence>